<dbReference type="PANTHER" id="PTHR46768:SF1">
    <property type="entry name" value="TWO PORE CHANNEL PROTEIN 2"/>
    <property type="match status" value="1"/>
</dbReference>
<evidence type="ECO:0000256" key="5">
    <source>
        <dbReference type="SAM" id="Phobius"/>
    </source>
</evidence>
<sequence length="1209" mass="141206">MLPLQRLIFRVKRFFLRFSISCYKRHKFNRLFRNCLILIVGLLILNIINGVLFSTILFFQESSDEPDYDLDTRPYYKTIEMKKRFDISGNYLIVQNFMQYQSNLTNNAHLLALNLHTNIENLHLLLNHTKVWDGPISLSIYVKSIRASDDIDYASIWLRCNRRLFKVLNIHLVISATAYERSISNQHHSHNIKYAVSCQHLTYINHTEETDSTPYPSNLLRNIARLGTTPSTVQYILTLDIDIFPVSDLFHHLVSFYTQIKLIEEFNRTLYVIPAFEIHIDTVKRGTLLPQNKRELILLWNDNQLQPLQADVCPTCQFLTNYQAWKQEASEDKIVPLFRPHYSQPWQPYYIGPKDVPTFDARFKSHAHARISQCCESFMAGYDYVVLNNVYLYRLGFLDKSQLPATEFMDDDTSVLLFDQFREDLAKHYLNTTRKYMEREEIINSIDTHLINAPPSRTIKNRLKNFLGFPKSINSEYIIDDEQCSWSSNTLLCATVFLEDAVNYQCITHKITEKYLLIHRWFSSPMIKKIHQIMLITNLCLAFFERPSSFSETSDVRDKPHRINFPFFILMIVEGVTLVWFSIYIFAKIMCVGIKQIQRRFWIIIFLIVVIYSSCEWFVMLVFLNQLYHGIRLRRIFRPVFMIESSPLMKKAFQALNANSLTIIASISLALIHILFFAAMAMFLFPRSDNRPDSQGSTYFSNLHDAVLHLLVLHSTANNPDVMMPAYSDYRLNALFFIIFVIIGIYWIQNIVTAVVYRAFRGYFLSSIINSQLRRRIAVRASFEILKQRMTYGGLIETRDTVPISVVQTVLNYASINKWHTKWISERLSELMLENETINLDQYSNTMKLLDLNPKLAPELHIQALGDNILDRCKAICRSKYFDLIGTIFAILSVLFVTIEVSNRPVNTDYMDLVAFTLPMAIANCCFLLYFALEIILKAWAFGPLNFFRSSTMHILEATVAFTCFILQILFLVIHGTPIVSMIYLEMVKKQKPIFSLWAAIKVCNMLFIYRLVRFLPASKNIRIIVGTIFDEFRNGGAFFGLLFSFYYAYSILGMELFGGVMDDFYIRYNKSNITICGTYEQLEYWPNGFDDFYSSIITLYNVMVVNQWDVFVDGFRNATNSYWSELYFIFWYLFVTNIGLNVCLALSGDIHDAKKQRADQNEELIVSNMYDIYRSQIKEPSSEEITEQLNKHPYINFCQRSAEGINLS</sequence>
<organism evidence="7 9">
    <name type="scientific">Rotaria magnacalcarata</name>
    <dbReference type="NCBI Taxonomy" id="392030"/>
    <lineage>
        <taxon>Eukaryota</taxon>
        <taxon>Metazoa</taxon>
        <taxon>Spiralia</taxon>
        <taxon>Gnathifera</taxon>
        <taxon>Rotifera</taxon>
        <taxon>Eurotatoria</taxon>
        <taxon>Bdelloidea</taxon>
        <taxon>Philodinida</taxon>
        <taxon>Philodinidae</taxon>
        <taxon>Rotaria</taxon>
    </lineage>
</organism>
<dbReference type="InterPro" id="IPR027359">
    <property type="entry name" value="Volt_channel_dom_sf"/>
</dbReference>
<gene>
    <name evidence="7" type="ORF">KQP761_LOCUS37293</name>
    <name evidence="8" type="ORF">MBJ925_LOCUS14215</name>
</gene>
<evidence type="ECO:0000256" key="3">
    <source>
        <dbReference type="ARBA" id="ARBA00022989"/>
    </source>
</evidence>
<feature type="transmembrane region" description="Helical" evidence="5">
    <location>
        <begin position="663"/>
        <end position="685"/>
    </location>
</feature>
<accession>A0A816H6B3</accession>
<feature type="transmembrane region" description="Helical" evidence="5">
    <location>
        <begin position="881"/>
        <end position="901"/>
    </location>
</feature>
<dbReference type="EMBL" id="CAJNRE010006606">
    <property type="protein sequence ID" value="CAF2057156.1"/>
    <property type="molecule type" value="Genomic_DNA"/>
</dbReference>
<dbReference type="GO" id="GO:0075509">
    <property type="term" value="P:endocytosis involved in viral entry into host cell"/>
    <property type="evidence" value="ECO:0007669"/>
    <property type="project" value="TreeGrafter"/>
</dbReference>
<proteinExistence type="predicted"/>
<keyword evidence="2 5" id="KW-0812">Transmembrane</keyword>
<dbReference type="EMBL" id="CAJNOW010021130">
    <property type="protein sequence ID" value="CAF1682916.1"/>
    <property type="molecule type" value="Genomic_DNA"/>
</dbReference>
<feature type="transmembrane region" description="Helical" evidence="5">
    <location>
        <begin position="954"/>
        <end position="974"/>
    </location>
</feature>
<feature type="transmembrane region" description="Helical" evidence="5">
    <location>
        <begin position="734"/>
        <end position="757"/>
    </location>
</feature>
<keyword evidence="4 5" id="KW-0472">Membrane</keyword>
<dbReference type="Gene3D" id="1.20.120.350">
    <property type="entry name" value="Voltage-gated potassium channels. Chain C"/>
    <property type="match status" value="1"/>
</dbReference>
<dbReference type="GO" id="GO:0022832">
    <property type="term" value="F:voltage-gated channel activity"/>
    <property type="evidence" value="ECO:0007669"/>
    <property type="project" value="InterPro"/>
</dbReference>
<feature type="transmembrane region" description="Helical" evidence="5">
    <location>
        <begin position="1127"/>
        <end position="1148"/>
    </location>
</feature>
<feature type="domain" description="Ion transport" evidence="6">
    <location>
        <begin position="879"/>
        <end position="1158"/>
    </location>
</feature>
<evidence type="ECO:0000256" key="2">
    <source>
        <dbReference type="ARBA" id="ARBA00022692"/>
    </source>
</evidence>
<dbReference type="Pfam" id="PF00520">
    <property type="entry name" value="Ion_trans"/>
    <property type="match status" value="2"/>
</dbReference>
<dbReference type="GO" id="GO:0015280">
    <property type="term" value="F:ligand-gated sodium channel activity"/>
    <property type="evidence" value="ECO:0007669"/>
    <property type="project" value="TreeGrafter"/>
</dbReference>
<feature type="domain" description="Ion transport" evidence="6">
    <location>
        <begin position="537"/>
        <end position="760"/>
    </location>
</feature>
<dbReference type="Gene3D" id="1.10.287.70">
    <property type="match status" value="2"/>
</dbReference>
<dbReference type="GO" id="GO:0097682">
    <property type="term" value="F:intracellularly phosphatidylinositol-3,5-bisphosphate-gated monatomic cation channel activity"/>
    <property type="evidence" value="ECO:0007669"/>
    <property type="project" value="TreeGrafter"/>
</dbReference>
<feature type="transmembrane region" description="Helical" evidence="5">
    <location>
        <begin position="1033"/>
        <end position="1053"/>
    </location>
</feature>
<feature type="transmembrane region" description="Helical" evidence="5">
    <location>
        <begin position="697"/>
        <end position="714"/>
    </location>
</feature>
<dbReference type="GO" id="GO:0005765">
    <property type="term" value="C:lysosomal membrane"/>
    <property type="evidence" value="ECO:0007669"/>
    <property type="project" value="InterPro"/>
</dbReference>
<comment type="caution">
    <text evidence="7">The sequence shown here is derived from an EMBL/GenBank/DDBJ whole genome shotgun (WGS) entry which is preliminary data.</text>
</comment>
<dbReference type="GO" id="GO:0019722">
    <property type="term" value="P:calcium-mediated signaling"/>
    <property type="evidence" value="ECO:0007669"/>
    <property type="project" value="TreeGrafter"/>
</dbReference>
<dbReference type="SUPFAM" id="SSF81324">
    <property type="entry name" value="Voltage-gated potassium channels"/>
    <property type="match status" value="2"/>
</dbReference>
<protein>
    <recommendedName>
        <fullName evidence="6">Ion transport domain-containing protein</fullName>
    </recommendedName>
</protein>
<reference evidence="7" key="1">
    <citation type="submission" date="2021-02" db="EMBL/GenBank/DDBJ databases">
        <authorList>
            <person name="Nowell W R."/>
        </authorList>
    </citation>
    <scope>NUCLEOTIDE SEQUENCE</scope>
</reference>
<dbReference type="OrthoDB" id="9974378at2759"/>
<feature type="transmembrane region" description="Helical" evidence="5">
    <location>
        <begin position="994"/>
        <end position="1013"/>
    </location>
</feature>
<keyword evidence="3 5" id="KW-1133">Transmembrane helix</keyword>
<dbReference type="Pfam" id="PF13896">
    <property type="entry name" value="Glyco_transf_49"/>
    <property type="match status" value="1"/>
</dbReference>
<dbReference type="PANTHER" id="PTHR46768">
    <property type="entry name" value="TWO PORE CALCIUM CHANNEL PROTEIN 2"/>
    <property type="match status" value="1"/>
</dbReference>
<evidence type="ECO:0000313" key="9">
    <source>
        <dbReference type="Proteomes" id="UP000663834"/>
    </source>
</evidence>
<dbReference type="Proteomes" id="UP000663824">
    <property type="component" value="Unassembled WGS sequence"/>
</dbReference>
<feature type="transmembrane region" description="Helical" evidence="5">
    <location>
        <begin position="35"/>
        <end position="59"/>
    </location>
</feature>
<dbReference type="InterPro" id="IPR005821">
    <property type="entry name" value="Ion_trans_dom"/>
</dbReference>
<evidence type="ECO:0000256" key="4">
    <source>
        <dbReference type="ARBA" id="ARBA00023136"/>
    </source>
</evidence>
<evidence type="ECO:0000313" key="8">
    <source>
        <dbReference type="EMBL" id="CAF2057156.1"/>
    </source>
</evidence>
<evidence type="ECO:0000256" key="1">
    <source>
        <dbReference type="ARBA" id="ARBA00004141"/>
    </source>
</evidence>
<feature type="transmembrane region" description="Helical" evidence="5">
    <location>
        <begin position="913"/>
        <end position="933"/>
    </location>
</feature>
<dbReference type="Proteomes" id="UP000663834">
    <property type="component" value="Unassembled WGS sequence"/>
</dbReference>
<dbReference type="AlphaFoldDB" id="A0A816H6B3"/>
<evidence type="ECO:0000259" key="6">
    <source>
        <dbReference type="Pfam" id="PF00520"/>
    </source>
</evidence>
<feature type="transmembrane region" description="Helical" evidence="5">
    <location>
        <begin position="601"/>
        <end position="624"/>
    </location>
</feature>
<evidence type="ECO:0000313" key="7">
    <source>
        <dbReference type="EMBL" id="CAF1682916.1"/>
    </source>
</evidence>
<name>A0A816H6B3_9BILA</name>
<feature type="transmembrane region" description="Helical" evidence="5">
    <location>
        <begin position="565"/>
        <end position="589"/>
    </location>
</feature>
<dbReference type="InterPro" id="IPR028798">
    <property type="entry name" value="TPC2"/>
</dbReference>
<comment type="subcellular location">
    <subcellularLocation>
        <location evidence="1">Membrane</location>
        <topology evidence="1">Multi-pass membrane protein</topology>
    </subcellularLocation>
</comment>